<protein>
    <submittedName>
        <fullName evidence="4">Myo-inositol 2-dehydrogenase</fullName>
    </submittedName>
</protein>
<dbReference type="InterPro" id="IPR038488">
    <property type="entry name" value="Integrase_DNA-bd_sf"/>
</dbReference>
<dbReference type="InterPro" id="IPR036291">
    <property type="entry name" value="NAD(P)-bd_dom_sf"/>
</dbReference>
<dbReference type="SUPFAM" id="SSF55347">
    <property type="entry name" value="Glyceraldehyde-3-phosphate dehydrogenase-like, C-terminal domain"/>
    <property type="match status" value="1"/>
</dbReference>
<proteinExistence type="predicted"/>
<keyword evidence="5" id="KW-1185">Reference proteome</keyword>
<dbReference type="EMBL" id="CASHTH010000534">
    <property type="protein sequence ID" value="CAI8003665.1"/>
    <property type="molecule type" value="Genomic_DNA"/>
</dbReference>
<evidence type="ECO:0000313" key="5">
    <source>
        <dbReference type="Proteomes" id="UP001174909"/>
    </source>
</evidence>
<dbReference type="SUPFAM" id="SSF51735">
    <property type="entry name" value="NAD(P)-binding Rossmann-fold domains"/>
    <property type="match status" value="1"/>
</dbReference>
<feature type="domain" description="Gfo/Idh/MocA-like oxidoreductase N-terminal" evidence="2">
    <location>
        <begin position="22"/>
        <end position="140"/>
    </location>
</feature>
<evidence type="ECO:0000259" key="3">
    <source>
        <dbReference type="Pfam" id="PF13356"/>
    </source>
</evidence>
<comment type="caution">
    <text evidence="4">The sequence shown here is derived from an EMBL/GenBank/DDBJ whole genome shotgun (WGS) entry which is preliminary data.</text>
</comment>
<dbReference type="Gene3D" id="3.30.360.10">
    <property type="entry name" value="Dihydrodipicolinate Reductase, domain 2"/>
    <property type="match status" value="1"/>
</dbReference>
<reference evidence="4" key="1">
    <citation type="submission" date="2023-03" db="EMBL/GenBank/DDBJ databases">
        <authorList>
            <person name="Steffen K."/>
            <person name="Cardenas P."/>
        </authorList>
    </citation>
    <scope>NUCLEOTIDE SEQUENCE</scope>
</reference>
<evidence type="ECO:0000256" key="1">
    <source>
        <dbReference type="ARBA" id="ARBA00023002"/>
    </source>
</evidence>
<gene>
    <name evidence="4" type="ORF">GBAR_LOCUS3728</name>
</gene>
<evidence type="ECO:0000259" key="2">
    <source>
        <dbReference type="Pfam" id="PF01408"/>
    </source>
</evidence>
<dbReference type="PANTHER" id="PTHR43818">
    <property type="entry name" value="BCDNA.GH03377"/>
    <property type="match status" value="1"/>
</dbReference>
<dbReference type="InterPro" id="IPR000683">
    <property type="entry name" value="Gfo/Idh/MocA-like_OxRdtase_N"/>
</dbReference>
<dbReference type="AlphaFoldDB" id="A0AA35R528"/>
<dbReference type="GO" id="GO:0016491">
    <property type="term" value="F:oxidoreductase activity"/>
    <property type="evidence" value="ECO:0007669"/>
    <property type="project" value="UniProtKB-KW"/>
</dbReference>
<dbReference type="Pfam" id="PF01408">
    <property type="entry name" value="GFO_IDH_MocA"/>
    <property type="match status" value="1"/>
</dbReference>
<dbReference type="PANTHER" id="PTHR43818:SF11">
    <property type="entry name" value="BCDNA.GH03377"/>
    <property type="match status" value="1"/>
</dbReference>
<dbReference type="InterPro" id="IPR050463">
    <property type="entry name" value="Gfo/Idh/MocA_oxidrdct_glycsds"/>
</dbReference>
<dbReference type="GO" id="GO:0000166">
    <property type="term" value="F:nucleotide binding"/>
    <property type="evidence" value="ECO:0007669"/>
    <property type="project" value="InterPro"/>
</dbReference>
<name>A0AA35R528_GEOBA</name>
<dbReference type="Pfam" id="PF13356">
    <property type="entry name" value="Arm-DNA-bind_3"/>
    <property type="match status" value="1"/>
</dbReference>
<keyword evidence="1" id="KW-0560">Oxidoreductase</keyword>
<feature type="domain" description="Integrase DNA-binding" evidence="3">
    <location>
        <begin position="348"/>
        <end position="405"/>
    </location>
</feature>
<dbReference type="Proteomes" id="UP001174909">
    <property type="component" value="Unassembled WGS sequence"/>
</dbReference>
<sequence>MKTYKAAVIGCSRMGAFIDNEVVGAPGHVPPYAHTAVFYACPRTHLAACSDIRPEVMEEVGNQFDIPKERQYTDYKELIDREQPDIVSVATQPEHRAEIVIYAVEHGAKAIYAEKALSASMAEADAILEACERNGAVLNLGTQRRWHPGFVKMREVIESGRIGDLKTVVFGASSLFNGASHHYDNLLYLNGDARATWVQMSLVEGNWEIDGDRLTEDPVSHGVIQFENDVTAYAVLSPHEVEWEASCERGTLTAWAGSKYKIREEGPPGYRGSSTMVAGRFPRHRRYSSNLSLVEDLVNSLDTGEPPQGGARAAHAGTELIFASIESHLRGGARVELPLKGNNTLLKLSATRARALRDPGRYSDGDGLHLFIHKNGRKSWVQRITVDGRRRDIGLGGYPTVSLGAGEEARNGQSRGD</sequence>
<evidence type="ECO:0000313" key="4">
    <source>
        <dbReference type="EMBL" id="CAI8003665.1"/>
    </source>
</evidence>
<organism evidence="4 5">
    <name type="scientific">Geodia barretti</name>
    <name type="common">Barrett's horny sponge</name>
    <dbReference type="NCBI Taxonomy" id="519541"/>
    <lineage>
        <taxon>Eukaryota</taxon>
        <taxon>Metazoa</taxon>
        <taxon>Porifera</taxon>
        <taxon>Demospongiae</taxon>
        <taxon>Heteroscleromorpha</taxon>
        <taxon>Tetractinellida</taxon>
        <taxon>Astrophorina</taxon>
        <taxon>Geodiidae</taxon>
        <taxon>Geodia</taxon>
    </lineage>
</organism>
<dbReference type="Gene3D" id="3.40.50.720">
    <property type="entry name" value="NAD(P)-binding Rossmann-like Domain"/>
    <property type="match status" value="1"/>
</dbReference>
<dbReference type="InterPro" id="IPR025166">
    <property type="entry name" value="Integrase_DNA_bind_dom"/>
</dbReference>
<accession>A0AA35R528</accession>
<dbReference type="Gene3D" id="3.30.160.390">
    <property type="entry name" value="Integrase, DNA-binding domain"/>
    <property type="match status" value="1"/>
</dbReference>